<evidence type="ECO:0000313" key="4">
    <source>
        <dbReference type="Proteomes" id="UP000185657"/>
    </source>
</evidence>
<dbReference type="AlphaFoldDB" id="A0A167I833"/>
<evidence type="ECO:0000313" key="2">
    <source>
        <dbReference type="EMBL" id="AOW11825.1"/>
    </source>
</evidence>
<organism evidence="2 5">
    <name type="scientific">Hydrogenophaga crassostreae</name>
    <dbReference type="NCBI Taxonomy" id="1763535"/>
    <lineage>
        <taxon>Bacteria</taxon>
        <taxon>Pseudomonadati</taxon>
        <taxon>Pseudomonadota</taxon>
        <taxon>Betaproteobacteria</taxon>
        <taxon>Burkholderiales</taxon>
        <taxon>Comamonadaceae</taxon>
        <taxon>Hydrogenophaga</taxon>
    </lineage>
</organism>
<dbReference type="RefSeq" id="WP_066089049.1">
    <property type="nucleotide sequence ID" value="NZ_CP017476.1"/>
</dbReference>
<keyword evidence="4" id="KW-1185">Reference proteome</keyword>
<gene>
    <name evidence="2" type="ORF">LPB072_02040</name>
    <name evidence="3" type="ORF">LPB72_08910</name>
</gene>
<evidence type="ECO:0000313" key="5">
    <source>
        <dbReference type="Proteomes" id="UP000185680"/>
    </source>
</evidence>
<protein>
    <submittedName>
        <fullName evidence="2">Uncharacterized protein</fullName>
    </submittedName>
</protein>
<dbReference type="Proteomes" id="UP000185680">
    <property type="component" value="Chromosome"/>
</dbReference>
<evidence type="ECO:0000313" key="3">
    <source>
        <dbReference type="EMBL" id="OAD42327.1"/>
    </source>
</evidence>
<evidence type="ECO:0000256" key="1">
    <source>
        <dbReference type="SAM" id="Phobius"/>
    </source>
</evidence>
<dbReference type="Proteomes" id="UP000185657">
    <property type="component" value="Unassembled WGS sequence"/>
</dbReference>
<dbReference type="EMBL" id="LVWD01000009">
    <property type="protein sequence ID" value="OAD42327.1"/>
    <property type="molecule type" value="Genomic_DNA"/>
</dbReference>
<dbReference type="KEGG" id="hyl:LPB072_02040"/>
<keyword evidence="1" id="KW-1133">Transmembrane helix</keyword>
<sequence length="128" mass="13832">MNAWLLAAGLLAFLIGAVHSVMGETRIFRHMRQGGLVPTHGAPLLREFQVRILWGSWHLVTGFNWCISALLIRAAQPDVPPSLRHDLVAICTLTLAAAALLVAWATRGKHPAWLALLLAAGWAGMGLV</sequence>
<keyword evidence="1" id="KW-0812">Transmembrane</keyword>
<reference evidence="2 5" key="2">
    <citation type="submission" date="2016-10" db="EMBL/GenBank/DDBJ databases">
        <title>Hydorgenophaga sp. LPB0072 isolated from gastropod.</title>
        <authorList>
            <person name="Kim E."/>
            <person name="Yi H."/>
        </authorList>
    </citation>
    <scope>NUCLEOTIDE SEQUENCE [LARGE SCALE GENOMIC DNA]</scope>
    <source>
        <strain evidence="2 5">LPB0072</strain>
    </source>
</reference>
<accession>A0A167I833</accession>
<dbReference type="EMBL" id="CP017476">
    <property type="protein sequence ID" value="AOW11825.1"/>
    <property type="molecule type" value="Genomic_DNA"/>
</dbReference>
<name>A0A167I833_9BURK</name>
<dbReference type="STRING" id="1763535.LPB072_02040"/>
<feature type="transmembrane region" description="Helical" evidence="1">
    <location>
        <begin position="52"/>
        <end position="75"/>
    </location>
</feature>
<keyword evidence="1" id="KW-0472">Membrane</keyword>
<dbReference type="OrthoDB" id="1162797at2"/>
<reference evidence="3 4" key="1">
    <citation type="submission" date="2016-02" db="EMBL/GenBank/DDBJ databases">
        <title>Draft genome sequence of Hydrogenophaga sp. LPB0072.</title>
        <authorList>
            <person name="Shin S.-K."/>
            <person name="Yi H."/>
        </authorList>
    </citation>
    <scope>NUCLEOTIDE SEQUENCE [LARGE SCALE GENOMIC DNA]</scope>
    <source>
        <strain evidence="3 4">LPB0072</strain>
    </source>
</reference>
<feature type="transmembrane region" description="Helical" evidence="1">
    <location>
        <begin position="87"/>
        <end position="105"/>
    </location>
</feature>
<proteinExistence type="predicted"/>